<dbReference type="InterPro" id="IPR051310">
    <property type="entry name" value="MCP_chemotaxis"/>
</dbReference>
<feature type="domain" description="Methyl-accepting transducer" evidence="6">
    <location>
        <begin position="332"/>
        <end position="460"/>
    </location>
</feature>
<feature type="region of interest" description="Disordered" evidence="4">
    <location>
        <begin position="477"/>
        <end position="517"/>
    </location>
</feature>
<dbReference type="PROSITE" id="PS50111">
    <property type="entry name" value="CHEMOTAXIS_TRANSDUC_2"/>
    <property type="match status" value="1"/>
</dbReference>
<dbReference type="SMART" id="SM00283">
    <property type="entry name" value="MA"/>
    <property type="match status" value="1"/>
</dbReference>
<dbReference type="RefSeq" id="WP_380095355.1">
    <property type="nucleotide sequence ID" value="NZ_JBHRYD010000001.1"/>
</dbReference>
<accession>A0ABV7WXR3</accession>
<feature type="transmembrane region" description="Helical" evidence="5">
    <location>
        <begin position="48"/>
        <end position="70"/>
    </location>
</feature>
<dbReference type="InterPro" id="IPR004089">
    <property type="entry name" value="MCPsignal_dom"/>
</dbReference>
<evidence type="ECO:0000313" key="8">
    <source>
        <dbReference type="Proteomes" id="UP001595613"/>
    </source>
</evidence>
<sequence>MPDRAANGDDSPPLRPGMRLVLTACGLWLVAVATALGLLLALGPGPGWFSASGSLVALAMAASLIIGAVADRREAARLSALARAAGLAGDGPGARLSIGGIVQRLGIRLERAHHFRAAIGTLESLVLVVDETGTILVASMGMERLSPDIREGGTLDGLFGAGYLEAGGGAPEEALVLLRGRRFMVQRRALPSRRYALELVPAGHYLEDDELDAFIGALAAGQTGFRFEGKAAGANPALAALNEGLERLDAGLRQLQAAIAGRSRAEADGSLPLSETAEAVLALVAAADRWQCEDGEERALLAARLYAVKDLLAQFEARAAALEASGETGRRALAEGAAKMAGLEARLAAAARQVRDAGALAAEAEVAVNATGAMMGEMDGITREIDTMTAAIEDVSFRTNLLALNAAIEAARAGEKGAGFAVVADEVRQLAQLTNRSAKDIRLVIDRGRGRLQAGLEQAEALQGLAGALRQSLRNLSNDAPTIGTDAGKEPANAVPSRRTKDGEDGGNTVSIRLAAG</sequence>
<dbReference type="Proteomes" id="UP001595613">
    <property type="component" value="Unassembled WGS sequence"/>
</dbReference>
<keyword evidence="5" id="KW-0472">Membrane</keyword>
<keyword evidence="1" id="KW-0488">Methylation</keyword>
<protein>
    <submittedName>
        <fullName evidence="7">Methyl-accepting chemotaxis protein</fullName>
    </submittedName>
</protein>
<feature type="transmembrane region" description="Helical" evidence="5">
    <location>
        <begin position="20"/>
        <end position="42"/>
    </location>
</feature>
<evidence type="ECO:0000256" key="1">
    <source>
        <dbReference type="ARBA" id="ARBA00022481"/>
    </source>
</evidence>
<evidence type="ECO:0000256" key="3">
    <source>
        <dbReference type="PROSITE-ProRule" id="PRU00284"/>
    </source>
</evidence>
<keyword evidence="5" id="KW-1133">Transmembrane helix</keyword>
<keyword evidence="5" id="KW-0812">Transmembrane</keyword>
<evidence type="ECO:0000259" key="6">
    <source>
        <dbReference type="PROSITE" id="PS50111"/>
    </source>
</evidence>
<keyword evidence="3" id="KW-0807">Transducer</keyword>
<dbReference type="SUPFAM" id="SSF58104">
    <property type="entry name" value="Methyl-accepting chemotaxis protein (MCP) signaling domain"/>
    <property type="match status" value="1"/>
</dbReference>
<evidence type="ECO:0000256" key="5">
    <source>
        <dbReference type="SAM" id="Phobius"/>
    </source>
</evidence>
<gene>
    <name evidence="7" type="ORF">ACFOOL_04755</name>
</gene>
<dbReference type="EMBL" id="JBHRYD010000001">
    <property type="protein sequence ID" value="MFC3704061.1"/>
    <property type="molecule type" value="Genomic_DNA"/>
</dbReference>
<dbReference type="Pfam" id="PF00015">
    <property type="entry name" value="MCPsignal"/>
    <property type="match status" value="1"/>
</dbReference>
<comment type="similarity">
    <text evidence="2">Belongs to the methyl-accepting chemotaxis (MCP) protein family.</text>
</comment>
<dbReference type="Gene3D" id="1.10.287.950">
    <property type="entry name" value="Methyl-accepting chemotaxis protein"/>
    <property type="match status" value="1"/>
</dbReference>
<reference evidence="8" key="1">
    <citation type="journal article" date="2019" name="Int. J. Syst. Evol. Microbiol.">
        <title>The Global Catalogue of Microorganisms (GCM) 10K type strain sequencing project: providing services to taxonomists for standard genome sequencing and annotation.</title>
        <authorList>
            <consortium name="The Broad Institute Genomics Platform"/>
            <consortium name="The Broad Institute Genome Sequencing Center for Infectious Disease"/>
            <person name="Wu L."/>
            <person name="Ma J."/>
        </authorList>
    </citation>
    <scope>NUCLEOTIDE SEQUENCE [LARGE SCALE GENOMIC DNA]</scope>
    <source>
        <strain evidence="8">KCTC 42281</strain>
    </source>
</reference>
<organism evidence="7 8">
    <name type="scientific">Devosia honganensis</name>
    <dbReference type="NCBI Taxonomy" id="1610527"/>
    <lineage>
        <taxon>Bacteria</taxon>
        <taxon>Pseudomonadati</taxon>
        <taxon>Pseudomonadota</taxon>
        <taxon>Alphaproteobacteria</taxon>
        <taxon>Hyphomicrobiales</taxon>
        <taxon>Devosiaceae</taxon>
        <taxon>Devosia</taxon>
    </lineage>
</organism>
<evidence type="ECO:0000256" key="2">
    <source>
        <dbReference type="ARBA" id="ARBA00029447"/>
    </source>
</evidence>
<name>A0ABV7WXR3_9HYPH</name>
<comment type="caution">
    <text evidence="7">The sequence shown here is derived from an EMBL/GenBank/DDBJ whole genome shotgun (WGS) entry which is preliminary data.</text>
</comment>
<dbReference type="PANTHER" id="PTHR43531:SF14">
    <property type="entry name" value="METHYL-ACCEPTING CHEMOTAXIS PROTEIN I-RELATED"/>
    <property type="match status" value="1"/>
</dbReference>
<evidence type="ECO:0000313" key="7">
    <source>
        <dbReference type="EMBL" id="MFC3704061.1"/>
    </source>
</evidence>
<dbReference type="PANTHER" id="PTHR43531">
    <property type="entry name" value="PROTEIN ICFG"/>
    <property type="match status" value="1"/>
</dbReference>
<evidence type="ECO:0000256" key="4">
    <source>
        <dbReference type="SAM" id="MobiDB-lite"/>
    </source>
</evidence>
<proteinExistence type="inferred from homology"/>
<keyword evidence="8" id="KW-1185">Reference proteome</keyword>